<comment type="subcellular location">
    <subcellularLocation>
        <location evidence="1">Cell membrane</location>
        <topology evidence="1">Multi-pass membrane protein</topology>
    </subcellularLocation>
</comment>
<feature type="transmembrane region" description="Helical" evidence="2">
    <location>
        <begin position="49"/>
        <end position="69"/>
    </location>
</feature>
<dbReference type="RefSeq" id="WP_134338256.1">
    <property type="nucleotide sequence ID" value="NZ_SOPW01000001.1"/>
</dbReference>
<feature type="transmembrane region" description="Helical" evidence="2">
    <location>
        <begin position="221"/>
        <end position="246"/>
    </location>
</feature>
<feature type="transmembrane region" description="Helical" evidence="2">
    <location>
        <begin position="348"/>
        <end position="372"/>
    </location>
</feature>
<dbReference type="InterPro" id="IPR036259">
    <property type="entry name" value="MFS_trans_sf"/>
</dbReference>
<feature type="transmembrane region" description="Helical" evidence="2">
    <location>
        <begin position="284"/>
        <end position="302"/>
    </location>
</feature>
<dbReference type="InterPro" id="IPR052528">
    <property type="entry name" value="Sugar_transport-like"/>
</dbReference>
<dbReference type="GO" id="GO:0022857">
    <property type="term" value="F:transmembrane transporter activity"/>
    <property type="evidence" value="ECO:0007669"/>
    <property type="project" value="InterPro"/>
</dbReference>
<protein>
    <submittedName>
        <fullName evidence="3">MFS transporter</fullName>
    </submittedName>
</protein>
<feature type="transmembrane region" description="Helical" evidence="2">
    <location>
        <begin position="171"/>
        <end position="195"/>
    </location>
</feature>
<dbReference type="PANTHER" id="PTHR23526">
    <property type="entry name" value="INTEGRAL MEMBRANE TRANSPORT PROTEIN-RELATED"/>
    <property type="match status" value="1"/>
</dbReference>
<feature type="transmembrane region" description="Helical" evidence="2">
    <location>
        <begin position="20"/>
        <end position="43"/>
    </location>
</feature>
<keyword evidence="2" id="KW-1133">Transmembrane helix</keyword>
<name>A0A4Y8IV58_9BACI</name>
<proteinExistence type="predicted"/>
<feature type="transmembrane region" description="Helical" evidence="2">
    <location>
        <begin position="252"/>
        <end position="272"/>
    </location>
</feature>
<dbReference type="OrthoDB" id="2086294at2"/>
<feature type="transmembrane region" description="Helical" evidence="2">
    <location>
        <begin position="141"/>
        <end position="165"/>
    </location>
</feature>
<feature type="transmembrane region" description="Helical" evidence="2">
    <location>
        <begin position="107"/>
        <end position="129"/>
    </location>
</feature>
<dbReference type="Pfam" id="PF07690">
    <property type="entry name" value="MFS_1"/>
    <property type="match status" value="1"/>
</dbReference>
<comment type="caution">
    <text evidence="3">The sequence shown here is derived from an EMBL/GenBank/DDBJ whole genome shotgun (WGS) entry which is preliminary data.</text>
</comment>
<feature type="transmembrane region" description="Helical" evidence="2">
    <location>
        <begin position="308"/>
        <end position="327"/>
    </location>
</feature>
<evidence type="ECO:0000313" key="4">
    <source>
        <dbReference type="Proteomes" id="UP000297975"/>
    </source>
</evidence>
<feature type="transmembrane region" description="Helical" evidence="2">
    <location>
        <begin position="81"/>
        <end position="101"/>
    </location>
</feature>
<evidence type="ECO:0000256" key="1">
    <source>
        <dbReference type="ARBA" id="ARBA00004651"/>
    </source>
</evidence>
<sequence>MFSNQLSGVSHKEKKNLGLLLVIGWLYTLGIYLSSIFVNIFLWKQTGDLYILALYNLSIYLVQTLIFICIGKWAKKIDRVIILRAGIFIISVFFISVLLLSTKASDLYLMLGAIIGAGYGLFWLAYNILIFEVTEPYTRDFFNGMFGALQSLSGMVGPLSAGFIITNLTGYKGYLTIFFISFVLFILAIICSIFLERRTVDGDYNIKEVIKERKRNKQWNLMLGAHLFQGMREGVFLFLIGLWVYLGTQSELIVGIYNMIYALASFVMYQVVARIVKPDNRKSLIVLGAIFLYVTVIWLIFANEPLDYYIYAGTLGVFLPLFFAPYMSISYDIIGQARNAREYRVEYIIFRDIVLNSGRAISLILFLVGLSFFTPVQWMKYAVLIFGVGYLISGLIIIKINRLRHQINE</sequence>
<keyword evidence="4" id="KW-1185">Reference proteome</keyword>
<keyword evidence="2" id="KW-0812">Transmembrane</keyword>
<accession>A0A4Y8IV58</accession>
<organism evidence="3 4">
    <name type="scientific">Filobacillus milosensis</name>
    <dbReference type="NCBI Taxonomy" id="94137"/>
    <lineage>
        <taxon>Bacteria</taxon>
        <taxon>Bacillati</taxon>
        <taxon>Bacillota</taxon>
        <taxon>Bacilli</taxon>
        <taxon>Bacillales</taxon>
        <taxon>Bacillaceae</taxon>
        <taxon>Filobacillus</taxon>
    </lineage>
</organism>
<keyword evidence="2" id="KW-0472">Membrane</keyword>
<evidence type="ECO:0000313" key="3">
    <source>
        <dbReference type="EMBL" id="TFB24817.1"/>
    </source>
</evidence>
<dbReference type="Proteomes" id="UP000297975">
    <property type="component" value="Unassembled WGS sequence"/>
</dbReference>
<dbReference type="Gene3D" id="1.20.1250.20">
    <property type="entry name" value="MFS general substrate transporter like domains"/>
    <property type="match status" value="2"/>
</dbReference>
<dbReference type="InterPro" id="IPR011701">
    <property type="entry name" value="MFS"/>
</dbReference>
<feature type="transmembrane region" description="Helical" evidence="2">
    <location>
        <begin position="378"/>
        <end position="398"/>
    </location>
</feature>
<dbReference type="EMBL" id="SOPW01000001">
    <property type="protein sequence ID" value="TFB24817.1"/>
    <property type="molecule type" value="Genomic_DNA"/>
</dbReference>
<dbReference type="AlphaFoldDB" id="A0A4Y8IV58"/>
<dbReference type="GO" id="GO:0005886">
    <property type="term" value="C:plasma membrane"/>
    <property type="evidence" value="ECO:0007669"/>
    <property type="project" value="UniProtKB-SubCell"/>
</dbReference>
<evidence type="ECO:0000256" key="2">
    <source>
        <dbReference type="SAM" id="Phobius"/>
    </source>
</evidence>
<dbReference type="SUPFAM" id="SSF103473">
    <property type="entry name" value="MFS general substrate transporter"/>
    <property type="match status" value="1"/>
</dbReference>
<reference evidence="3 4" key="1">
    <citation type="submission" date="2019-03" db="EMBL/GenBank/DDBJ databases">
        <authorList>
            <person name="He R.-H."/>
        </authorList>
    </citation>
    <scope>NUCLEOTIDE SEQUENCE [LARGE SCALE GENOMIC DNA]</scope>
    <source>
        <strain evidence="4">SH 714</strain>
    </source>
</reference>
<dbReference type="PANTHER" id="PTHR23526:SF2">
    <property type="entry name" value="MAJOR FACILITATOR SUPERFAMILY (MFS) PROFILE DOMAIN-CONTAINING PROTEIN"/>
    <property type="match status" value="1"/>
</dbReference>
<gene>
    <name evidence="3" type="ORF">E3U55_00010</name>
</gene>